<comment type="similarity">
    <text evidence="2">Belongs to the ElaB/YgaM/YqjD family.</text>
</comment>
<dbReference type="Pfam" id="PF05957">
    <property type="entry name" value="DUF883"/>
    <property type="match status" value="1"/>
</dbReference>
<dbReference type="AlphaFoldDB" id="A0A4R6GG16"/>
<dbReference type="Pfam" id="PF19029">
    <property type="entry name" value="DUF883_C"/>
    <property type="match status" value="1"/>
</dbReference>
<dbReference type="EMBL" id="SNWF01000004">
    <property type="protein sequence ID" value="TDN93793.1"/>
    <property type="molecule type" value="Genomic_DNA"/>
</dbReference>
<dbReference type="GO" id="GO:0043022">
    <property type="term" value="F:ribosome binding"/>
    <property type="evidence" value="ECO:0007669"/>
    <property type="project" value="InterPro"/>
</dbReference>
<name>A0A4R6GG16_9BURK</name>
<keyword evidence="5" id="KW-0812">Transmembrane</keyword>
<evidence type="ECO:0000313" key="10">
    <source>
        <dbReference type="EMBL" id="TDN93793.1"/>
    </source>
</evidence>
<evidence type="ECO:0000256" key="7">
    <source>
        <dbReference type="ARBA" id="ARBA00023136"/>
    </source>
</evidence>
<organism evidence="10 11">
    <name type="scientific">Herminiimonas fonticola</name>
    <dbReference type="NCBI Taxonomy" id="303380"/>
    <lineage>
        <taxon>Bacteria</taxon>
        <taxon>Pseudomonadati</taxon>
        <taxon>Pseudomonadota</taxon>
        <taxon>Betaproteobacteria</taxon>
        <taxon>Burkholderiales</taxon>
        <taxon>Oxalobacteraceae</taxon>
        <taxon>Herminiimonas</taxon>
    </lineage>
</organism>
<proteinExistence type="inferred from homology"/>
<dbReference type="PANTHER" id="PTHR35893">
    <property type="entry name" value="INNER MEMBRANE PROTEIN-RELATED"/>
    <property type="match status" value="1"/>
</dbReference>
<protein>
    <submittedName>
        <fullName evidence="10">ElaB/YqjD/DUF883 family membrane-anchored ribosome-binding protein</fullName>
    </submittedName>
</protein>
<evidence type="ECO:0000256" key="5">
    <source>
        <dbReference type="ARBA" id="ARBA00022692"/>
    </source>
</evidence>
<dbReference type="InterPro" id="IPR043605">
    <property type="entry name" value="DUF883_C"/>
</dbReference>
<keyword evidence="6" id="KW-1133">Transmembrane helix</keyword>
<dbReference type="GO" id="GO:0005886">
    <property type="term" value="C:plasma membrane"/>
    <property type="evidence" value="ECO:0007669"/>
    <property type="project" value="UniProtKB-SubCell"/>
</dbReference>
<dbReference type="InterPro" id="IPR043604">
    <property type="entry name" value="DUF883_N"/>
</dbReference>
<evidence type="ECO:0000313" key="11">
    <source>
        <dbReference type="Proteomes" id="UP000294737"/>
    </source>
</evidence>
<feature type="domain" description="DUF883" evidence="8">
    <location>
        <begin position="10"/>
        <end position="57"/>
    </location>
</feature>
<dbReference type="RefSeq" id="WP_112990491.1">
    <property type="nucleotide sequence ID" value="NZ_PTLZ01000001.1"/>
</dbReference>
<dbReference type="Proteomes" id="UP000294737">
    <property type="component" value="Unassembled WGS sequence"/>
</dbReference>
<evidence type="ECO:0000256" key="3">
    <source>
        <dbReference type="ARBA" id="ARBA00022475"/>
    </source>
</evidence>
<evidence type="ECO:0000256" key="1">
    <source>
        <dbReference type="ARBA" id="ARBA00004377"/>
    </source>
</evidence>
<keyword evidence="3" id="KW-1003">Cell membrane</keyword>
<dbReference type="InterPro" id="IPR010279">
    <property type="entry name" value="YqjD/ElaB"/>
</dbReference>
<evidence type="ECO:0000256" key="2">
    <source>
        <dbReference type="ARBA" id="ARBA00010423"/>
    </source>
</evidence>
<reference evidence="10 11" key="1">
    <citation type="submission" date="2019-03" db="EMBL/GenBank/DDBJ databases">
        <title>Genomic Encyclopedia of Type Strains, Phase IV (KMG-IV): sequencing the most valuable type-strain genomes for metagenomic binning, comparative biology and taxonomic classification.</title>
        <authorList>
            <person name="Goeker M."/>
        </authorList>
    </citation>
    <scope>NUCLEOTIDE SEQUENCE [LARGE SCALE GENOMIC DNA]</scope>
    <source>
        <strain evidence="10 11">DSM 18555</strain>
    </source>
</reference>
<dbReference type="PANTHER" id="PTHR35893:SF3">
    <property type="entry name" value="INNER MEMBRANE PROTEIN"/>
    <property type="match status" value="1"/>
</dbReference>
<comment type="caution">
    <text evidence="10">The sequence shown here is derived from an EMBL/GenBank/DDBJ whole genome shotgun (WGS) entry which is preliminary data.</text>
</comment>
<accession>A0A4R6GG16</accession>
<keyword evidence="7" id="KW-0472">Membrane</keyword>
<keyword evidence="4" id="KW-0997">Cell inner membrane</keyword>
<dbReference type="OrthoDB" id="9181874at2"/>
<gene>
    <name evidence="10" type="ORF">EV677_0326</name>
</gene>
<evidence type="ECO:0000256" key="4">
    <source>
        <dbReference type="ARBA" id="ARBA00022519"/>
    </source>
</evidence>
<comment type="subcellular location">
    <subcellularLocation>
        <location evidence="1">Cell inner membrane</location>
        <topology evidence="1">Single-pass membrane protein</topology>
    </subcellularLocation>
</comment>
<keyword evidence="11" id="KW-1185">Reference proteome</keyword>
<evidence type="ECO:0000259" key="8">
    <source>
        <dbReference type="Pfam" id="PF05957"/>
    </source>
</evidence>
<sequence>MKASTLKTTRSDMKTLVKDAQELFREATSATGERADELRNRGLQLLDSALTRAHEVQTAAIETGKEVAEKTDEYVHENPWRAVAISAGVGLLVGLLISRK</sequence>
<evidence type="ECO:0000256" key="6">
    <source>
        <dbReference type="ARBA" id="ARBA00022989"/>
    </source>
</evidence>
<evidence type="ECO:0000259" key="9">
    <source>
        <dbReference type="Pfam" id="PF19029"/>
    </source>
</evidence>
<feature type="domain" description="DUF883" evidence="9">
    <location>
        <begin position="71"/>
        <end position="100"/>
    </location>
</feature>